<dbReference type="CDD" id="cd00198">
    <property type="entry name" value="vWFA"/>
    <property type="match status" value="1"/>
</dbReference>
<dbReference type="GO" id="GO:0005245">
    <property type="term" value="F:voltage-gated calcium channel activity"/>
    <property type="evidence" value="ECO:0007669"/>
    <property type="project" value="TreeGrafter"/>
</dbReference>
<dbReference type="InterPro" id="IPR002035">
    <property type="entry name" value="VWF_A"/>
</dbReference>
<protein>
    <recommendedName>
        <fullName evidence="2">VWFA domain-containing protein</fullName>
    </recommendedName>
</protein>
<dbReference type="InterPro" id="IPR051173">
    <property type="entry name" value="Ca_channel_alpha-2/delta"/>
</dbReference>
<evidence type="ECO:0000313" key="3">
    <source>
        <dbReference type="EMBL" id="CAD8514701.1"/>
    </source>
</evidence>
<dbReference type="SUPFAM" id="SSF53300">
    <property type="entry name" value="vWA-like"/>
    <property type="match status" value="1"/>
</dbReference>
<feature type="transmembrane region" description="Helical" evidence="1">
    <location>
        <begin position="672"/>
        <end position="691"/>
    </location>
</feature>
<dbReference type="Pfam" id="PF00092">
    <property type="entry name" value="VWA"/>
    <property type="match status" value="1"/>
</dbReference>
<proteinExistence type="predicted"/>
<dbReference type="AlphaFoldDB" id="A0A7S0I975"/>
<reference evidence="3" key="1">
    <citation type="submission" date="2021-01" db="EMBL/GenBank/DDBJ databases">
        <authorList>
            <person name="Corre E."/>
            <person name="Pelletier E."/>
            <person name="Niang G."/>
            <person name="Scheremetjew M."/>
            <person name="Finn R."/>
            <person name="Kale V."/>
            <person name="Holt S."/>
            <person name="Cochrane G."/>
            <person name="Meng A."/>
            <person name="Brown T."/>
            <person name="Cohen L."/>
        </authorList>
    </citation>
    <scope>NUCLEOTIDE SEQUENCE</scope>
    <source>
        <strain evidence="3">CCMP1723</strain>
    </source>
</reference>
<dbReference type="PROSITE" id="PS50234">
    <property type="entry name" value="VWFA"/>
    <property type="match status" value="1"/>
</dbReference>
<keyword evidence="1" id="KW-1133">Transmembrane helix</keyword>
<evidence type="ECO:0000259" key="2">
    <source>
        <dbReference type="PROSITE" id="PS50234"/>
    </source>
</evidence>
<dbReference type="InterPro" id="IPR036465">
    <property type="entry name" value="vWFA_dom_sf"/>
</dbReference>
<accession>A0A7S0I975</accession>
<dbReference type="SMART" id="SM00327">
    <property type="entry name" value="VWA"/>
    <property type="match status" value="1"/>
</dbReference>
<dbReference type="GO" id="GO:0005891">
    <property type="term" value="C:voltage-gated calcium channel complex"/>
    <property type="evidence" value="ECO:0007669"/>
    <property type="project" value="TreeGrafter"/>
</dbReference>
<name>A0A7S0I975_MICPS</name>
<dbReference type="Gene3D" id="3.40.50.410">
    <property type="entry name" value="von Willebrand factor, type A domain"/>
    <property type="match status" value="1"/>
</dbReference>
<keyword evidence="1" id="KW-0812">Transmembrane</keyword>
<organism evidence="3">
    <name type="scientific">Micromonas pusilla</name>
    <name type="common">Picoplanktonic green alga</name>
    <name type="synonym">Chromulina pusilla</name>
    <dbReference type="NCBI Taxonomy" id="38833"/>
    <lineage>
        <taxon>Eukaryota</taxon>
        <taxon>Viridiplantae</taxon>
        <taxon>Chlorophyta</taxon>
        <taxon>Mamiellophyceae</taxon>
        <taxon>Mamiellales</taxon>
        <taxon>Mamiellaceae</taxon>
        <taxon>Micromonas</taxon>
    </lineage>
</organism>
<dbReference type="PANTHER" id="PTHR10166">
    <property type="entry name" value="VOLTAGE-DEPENDENT CALCIUM CHANNEL SUBUNIT ALPHA-2/DELTA-RELATED"/>
    <property type="match status" value="1"/>
</dbReference>
<evidence type="ECO:0000256" key="1">
    <source>
        <dbReference type="SAM" id="Phobius"/>
    </source>
</evidence>
<gene>
    <name evidence="3" type="ORF">MCOM1403_LOCUS2126</name>
</gene>
<dbReference type="EMBL" id="HBEQ01002721">
    <property type="protein sequence ID" value="CAD8514701.1"/>
    <property type="molecule type" value="Transcribed_RNA"/>
</dbReference>
<dbReference type="PANTHER" id="PTHR10166:SF37">
    <property type="entry name" value="STOLID, ISOFORM H"/>
    <property type="match status" value="1"/>
</dbReference>
<feature type="domain" description="VWFA" evidence="2">
    <location>
        <begin position="225"/>
        <end position="417"/>
    </location>
</feature>
<sequence length="854" mass="92198">MELPQKMSKCRQGLNIRPIRRAPHHRSRPRSMRLARLALALVALTCFLAGTASAQTQADLSAALDHKQDAVNEFKLSLEAAATGISDGTLDNSTCDVYSSCSAELEDPFCHFNYGNSRGCGCDKGRTIDSKNSVIKTSPKLLASDYSVKRTACEAKHIRSNLTDMYNSMIEKGDAKWLFYGSKDGVLINFPGIVWDENVDDDQCGADYDARIRPWHMTAATGPKNLILILDTSGSMASYDRISMLKRAAKAVLDATTFADFVGVVEFSSIAKTYVGLTTLARAMPDFKATLSGFIDEFYANGGTYMADGFERAFKLVDDSKAKNYEAGCHTTYVLVTDGEWSGTDQDPTTAITTRQSTHTDEHFFVVGLGDGVSESALRSLSCKTGAIYTQVVDNDESGLKRAMISFYKYYALFKSLNKVEGYSWSEPYASIPSIWGPMTTVVAPVYDKSREPWHMMGVAGVDATVCDLLANKVPAPTGSTKTQRGCSCRETWTYNGNSYAGCTTADWPVPWCATTASCGSCATNSVEGGCWDDCEPEGKEGVLQEALLSRATAWCEPASLDACALEALRLSVGEQKCGTSETNFAYASCSDAKIANYSWAIDGPTDPASTSFTLKSTKSTLLGTAYDMNVDECKCDETMQPTCACVVVKEMMEEEEDAEKRKKKDDGGETTIVFAILLPLLLISCCWYLCKNCFGTRCCFGTLDQRQGQGGVQMYMQPTIMVDPQGNPYPYQPGMPPQASAYPPSPQASAYPQPIMRGDRGTMGTSPVAAMAQQHQVLQQTVQQTMYPAATPGAVPAQVPASPSPAPTTMATAPAANVMSPPKQVQNKKFCGKCGVPQKAGNKFCGGCGASVS</sequence>
<keyword evidence="1" id="KW-0472">Membrane</keyword>